<dbReference type="InterPro" id="IPR041792">
    <property type="entry name" value="MPP_PAP"/>
</dbReference>
<dbReference type="Pfam" id="PF14008">
    <property type="entry name" value="Metallophos_C"/>
    <property type="match status" value="1"/>
</dbReference>
<proteinExistence type="inferred from homology"/>
<gene>
    <name evidence="7" type="primary">LOC102800613</name>
</gene>
<dbReference type="Pfam" id="PF00149">
    <property type="entry name" value="Metallophos"/>
    <property type="match status" value="1"/>
</dbReference>
<comment type="catalytic activity">
    <reaction evidence="3">
        <text>a phosphate monoester + H2O = an alcohol + phosphate</text>
        <dbReference type="Rhea" id="RHEA:15017"/>
        <dbReference type="ChEBI" id="CHEBI:15377"/>
        <dbReference type="ChEBI" id="CHEBI:30879"/>
        <dbReference type="ChEBI" id="CHEBI:43474"/>
        <dbReference type="ChEBI" id="CHEBI:67140"/>
        <dbReference type="EC" id="3.1.3.2"/>
    </reaction>
</comment>
<dbReference type="SUPFAM" id="SSF49363">
    <property type="entry name" value="Purple acid phosphatase, N-terminal domain"/>
    <property type="match status" value="1"/>
</dbReference>
<dbReference type="Proteomes" id="UP000694865">
    <property type="component" value="Unplaced"/>
</dbReference>
<organism evidence="6 7">
    <name type="scientific">Saccoglossus kowalevskii</name>
    <name type="common">Acorn worm</name>
    <dbReference type="NCBI Taxonomy" id="10224"/>
    <lineage>
        <taxon>Eukaryota</taxon>
        <taxon>Metazoa</taxon>
        <taxon>Hemichordata</taxon>
        <taxon>Enteropneusta</taxon>
        <taxon>Harrimaniidae</taxon>
        <taxon>Saccoglossus</taxon>
    </lineage>
</organism>
<dbReference type="InterPro" id="IPR004843">
    <property type="entry name" value="Calcineurin-like_PHP"/>
</dbReference>
<dbReference type="PANTHER" id="PTHR45867:SF3">
    <property type="entry name" value="ACID PHOSPHATASE TYPE 7"/>
    <property type="match status" value="1"/>
</dbReference>
<dbReference type="EC" id="3.1.3.2" evidence="3"/>
<keyword evidence="3" id="KW-0378">Hydrolase</keyword>
<evidence type="ECO:0000256" key="2">
    <source>
        <dbReference type="ARBA" id="ARBA00023180"/>
    </source>
</evidence>
<dbReference type="CDD" id="cd00839">
    <property type="entry name" value="MPP_PAPs"/>
    <property type="match status" value="1"/>
</dbReference>
<dbReference type="InterPro" id="IPR008963">
    <property type="entry name" value="Purple_acid_Pase-like_N"/>
</dbReference>
<keyword evidence="2" id="KW-0325">Glycoprotein</keyword>
<keyword evidence="6" id="KW-1185">Reference proteome</keyword>
<evidence type="ECO:0000256" key="3">
    <source>
        <dbReference type="RuleBase" id="RU361203"/>
    </source>
</evidence>
<sequence length="688" mass="76998">MHIWTICAYVGVFFVIITEVYATNGKLQWSEFESAAMDFNKFDKEPVVGLHLALAGDTSVVVSWLNTGHFVPESQPPICAYGQIADGFQAISTGKAYTYTAGDFDSILNKVEIDIAKIGVKQGDRVYYRCCNPNLGGWSPSYNFTLFTGDVSTLSNFKSQRSPTSRKSAKIALMADLGVGNGRYTAYSISQYVQNEAIQLVVHAGDISYADDFSLIQHNNSFVWTEYFAMIQPFAAYVPYMVGPGNHEAQFDFAAYKNWFTMPYNISQSKSQFYYSFDYMGVHFVAMSTEHDFTPGSTQNIWLEEDLIKASQNREKVPWIFVHGHRPLYCSSIVDWLPRCITEAKTYRANIEHLLYKYKVDIYMAGHNHQYERSYPVYNGTVISKNYINPQATVYIVNGGAGNPEGNDITFMPESFVPWRAKIADTSHTGWMTMDITETIELCLRACPGEVELCLRVCPGKVELCLRACPGKVELCLRLCPGEVELCLRVCPGKVELCLRVCPGKVELCLRVCPGKVELCLRVCPGEVELCLRACPGEVELCLRVCPGNVELCLRVCPGKVELCLRVCPGEVELCLRVCPGEVELCLRICPGEVELCLRVCPGEVELCLRICPGEVELCLRVCPGEVELFLRACPGEVELCLRVCPGEVELCLRACPEKVELCLRVYSWESELRLGLCPWEVGLVRGP</sequence>
<dbReference type="SUPFAM" id="SSF56300">
    <property type="entry name" value="Metallo-dependent phosphatases"/>
    <property type="match status" value="1"/>
</dbReference>
<evidence type="ECO:0000256" key="1">
    <source>
        <dbReference type="ARBA" id="ARBA00022729"/>
    </source>
</evidence>
<keyword evidence="1" id="KW-0732">Signal</keyword>
<name>A0ABM0M1L9_SACKO</name>
<reference evidence="7" key="1">
    <citation type="submission" date="2025-08" db="UniProtKB">
        <authorList>
            <consortium name="RefSeq"/>
        </authorList>
    </citation>
    <scope>IDENTIFICATION</scope>
    <source>
        <tissue evidence="7">Testes</tissue>
    </source>
</reference>
<dbReference type="PANTHER" id="PTHR45867">
    <property type="entry name" value="PURPLE ACID PHOSPHATASE"/>
    <property type="match status" value="1"/>
</dbReference>
<evidence type="ECO:0000259" key="5">
    <source>
        <dbReference type="Pfam" id="PF14008"/>
    </source>
</evidence>
<feature type="domain" description="Calcineurin-like phosphoesterase" evidence="4">
    <location>
        <begin position="170"/>
        <end position="371"/>
    </location>
</feature>
<evidence type="ECO:0000259" key="4">
    <source>
        <dbReference type="Pfam" id="PF00149"/>
    </source>
</evidence>
<dbReference type="InterPro" id="IPR025733">
    <property type="entry name" value="PAPs_C"/>
</dbReference>
<feature type="domain" description="Purple acid phosphatase C-terminal" evidence="5">
    <location>
        <begin position="392"/>
        <end position="439"/>
    </location>
</feature>
<dbReference type="Gene3D" id="3.60.21.10">
    <property type="match status" value="1"/>
</dbReference>
<evidence type="ECO:0000313" key="7">
    <source>
        <dbReference type="RefSeq" id="XP_006813910.1"/>
    </source>
</evidence>
<evidence type="ECO:0000313" key="6">
    <source>
        <dbReference type="Proteomes" id="UP000694865"/>
    </source>
</evidence>
<protein>
    <recommendedName>
        <fullName evidence="3">Purple acid phosphatase</fullName>
        <ecNumber evidence="3">3.1.3.2</ecNumber>
    </recommendedName>
</protein>
<comment type="similarity">
    <text evidence="3">Belongs to the metallophosphoesterase superfamily. Purple acid phosphatase family.</text>
</comment>
<dbReference type="InterPro" id="IPR029052">
    <property type="entry name" value="Metallo-depent_PP-like"/>
</dbReference>
<accession>A0ABM0M1L9</accession>
<dbReference type="GeneID" id="102800613"/>
<dbReference type="RefSeq" id="XP_006813910.1">
    <property type="nucleotide sequence ID" value="XM_006813847.1"/>
</dbReference>